<organism evidence="9 10">
    <name type="scientific">Heterodermia speciosa</name>
    <dbReference type="NCBI Taxonomy" id="116794"/>
    <lineage>
        <taxon>Eukaryota</taxon>
        <taxon>Fungi</taxon>
        <taxon>Dikarya</taxon>
        <taxon>Ascomycota</taxon>
        <taxon>Pezizomycotina</taxon>
        <taxon>Lecanoromycetes</taxon>
        <taxon>OSLEUM clade</taxon>
        <taxon>Lecanoromycetidae</taxon>
        <taxon>Caliciales</taxon>
        <taxon>Physciaceae</taxon>
        <taxon>Heterodermia</taxon>
    </lineage>
</organism>
<feature type="compositionally biased region" description="Low complexity" evidence="8">
    <location>
        <begin position="222"/>
        <end position="232"/>
    </location>
</feature>
<dbReference type="GO" id="GO:0034388">
    <property type="term" value="C:Pwp2p-containing subcomplex of 90S preribosome"/>
    <property type="evidence" value="ECO:0007669"/>
    <property type="project" value="TreeGrafter"/>
</dbReference>
<comment type="similarity">
    <text evidence="6">Belongs to the WD repeat UTP18 family.</text>
</comment>
<dbReference type="InterPro" id="IPR001680">
    <property type="entry name" value="WD40_rpt"/>
</dbReference>
<keyword evidence="4" id="KW-0677">Repeat</keyword>
<dbReference type="EMBL" id="CAJPDS010000035">
    <property type="protein sequence ID" value="CAF9924287.1"/>
    <property type="molecule type" value="Genomic_DNA"/>
</dbReference>
<keyword evidence="2" id="KW-0698">rRNA processing</keyword>
<evidence type="ECO:0000256" key="8">
    <source>
        <dbReference type="SAM" id="MobiDB-lite"/>
    </source>
</evidence>
<name>A0A8H3FK52_9LECA</name>
<keyword evidence="3 7" id="KW-0853">WD repeat</keyword>
<keyword evidence="10" id="KW-1185">Reference proteome</keyword>
<dbReference type="SMART" id="SM00320">
    <property type="entry name" value="WD40"/>
    <property type="match status" value="4"/>
</dbReference>
<dbReference type="OrthoDB" id="1935146at2759"/>
<sequence>MIGPQPAPAKAINSSQTSQRSEDELSGSYDGFESESDDFMVKDETELELEKLVFGDNAGFHANLNSDRPDAFSQPPSEKLAETRYDEVGSGLEGGLEGLDDAELFFLDSVPSAVSDTKLSTGFEGDKDRITDDEHAQTWIDSDDERLVVSLASNSRLRKLRLTESEDIMNGREYIKRLRNQFEHLYPVPEWAKPPRRREGPPKGRRQLSNSSASTEADESGSDVSSESGEISTPPLTKLMRSTTSLLKPVTADSFTSRKLRPEIIDIQRTKDIGDAQPSAVTSLAFHPFHPLILSSGPSSTLSLHHLSPHPPSPNPLLTSLHLHQTPLSTSTFLPLTGSKIFFSGRRRYFHVWDLSSGKVEKVSRIYGHRDQQKSMERFKLSPCGRWMGLVGSGHKGGGVINILNTSTGQWVAEARVEGRGGAADFAWWGDGEGMSIIGKGGEAVEWDGREKRVVARWIDEGAVGITVIAMGGKNTGVAQLGGDRWVAVGSSSGIVNLYDRRMWERAVPERPKPVRVFDQLVTPTSHLDFSMDGQVLCIASRWKRDALRLVHLPSCSVYSNWPTAGTPLGRVSSVAWSPGGQYLAVGNEQGKIRLWEIRS</sequence>
<dbReference type="PANTHER" id="PTHR18359:SF0">
    <property type="entry name" value="U3 SMALL NUCLEOLAR RNA-ASSOCIATED PROTEIN 18 HOMOLOG"/>
    <property type="match status" value="1"/>
</dbReference>
<dbReference type="FunFam" id="2.130.10.10:FF:000549">
    <property type="entry name" value="Small nucleolar ribonucleoprotein complex subunit"/>
    <property type="match status" value="1"/>
</dbReference>
<proteinExistence type="inferred from homology"/>
<evidence type="ECO:0000256" key="2">
    <source>
        <dbReference type="ARBA" id="ARBA00022552"/>
    </source>
</evidence>
<dbReference type="PROSITE" id="PS50082">
    <property type="entry name" value="WD_REPEATS_2"/>
    <property type="match status" value="1"/>
</dbReference>
<dbReference type="Proteomes" id="UP000664521">
    <property type="component" value="Unassembled WGS sequence"/>
</dbReference>
<evidence type="ECO:0000256" key="4">
    <source>
        <dbReference type="ARBA" id="ARBA00022737"/>
    </source>
</evidence>
<evidence type="ECO:0000256" key="3">
    <source>
        <dbReference type="ARBA" id="ARBA00022574"/>
    </source>
</evidence>
<evidence type="ECO:0000313" key="9">
    <source>
        <dbReference type="EMBL" id="CAF9924287.1"/>
    </source>
</evidence>
<keyword evidence="5" id="KW-0539">Nucleus</keyword>
<feature type="repeat" description="WD" evidence="7">
    <location>
        <begin position="572"/>
        <end position="600"/>
    </location>
</feature>
<dbReference type="Gene3D" id="2.130.10.10">
    <property type="entry name" value="YVTN repeat-like/Quinoprotein amine dehydrogenase"/>
    <property type="match status" value="1"/>
</dbReference>
<feature type="region of interest" description="Disordered" evidence="8">
    <location>
        <begin position="191"/>
        <end position="242"/>
    </location>
</feature>
<comment type="caution">
    <text evidence="9">The sequence shown here is derived from an EMBL/GenBank/DDBJ whole genome shotgun (WGS) entry which is preliminary data.</text>
</comment>
<evidence type="ECO:0000256" key="5">
    <source>
        <dbReference type="ARBA" id="ARBA00023242"/>
    </source>
</evidence>
<evidence type="ECO:0000313" key="10">
    <source>
        <dbReference type="Proteomes" id="UP000664521"/>
    </source>
</evidence>
<dbReference type="AlphaFoldDB" id="A0A8H3FK52"/>
<evidence type="ECO:0000256" key="6">
    <source>
        <dbReference type="ARBA" id="ARBA00025767"/>
    </source>
</evidence>
<protein>
    <submittedName>
        <fullName evidence="9">U3 snoRNP protein</fullName>
    </submittedName>
</protein>
<dbReference type="GO" id="GO:0032040">
    <property type="term" value="C:small-subunit processome"/>
    <property type="evidence" value="ECO:0007669"/>
    <property type="project" value="TreeGrafter"/>
</dbReference>
<dbReference type="Pfam" id="PF00400">
    <property type="entry name" value="WD40"/>
    <property type="match status" value="1"/>
</dbReference>
<dbReference type="PANTHER" id="PTHR18359">
    <property type="entry name" value="WD-REPEAT PROTEIN-RELATED"/>
    <property type="match status" value="1"/>
</dbReference>
<reference evidence="9" key="1">
    <citation type="submission" date="2021-03" db="EMBL/GenBank/DDBJ databases">
        <authorList>
            <person name="Tagirdzhanova G."/>
        </authorList>
    </citation>
    <scope>NUCLEOTIDE SEQUENCE</scope>
</reference>
<dbReference type="InterPro" id="IPR045161">
    <property type="entry name" value="Utp18"/>
</dbReference>
<accession>A0A8H3FK52</accession>
<dbReference type="PROSITE" id="PS50294">
    <property type="entry name" value="WD_REPEATS_REGION"/>
    <property type="match status" value="1"/>
</dbReference>
<feature type="region of interest" description="Disordered" evidence="8">
    <location>
        <begin position="1"/>
        <end position="41"/>
    </location>
</feature>
<dbReference type="SUPFAM" id="SSF50978">
    <property type="entry name" value="WD40 repeat-like"/>
    <property type="match status" value="1"/>
</dbReference>
<gene>
    <name evidence="9" type="primary">UTP18</name>
    <name evidence="9" type="ORF">HETSPECPRED_005556</name>
</gene>
<evidence type="ECO:0000256" key="1">
    <source>
        <dbReference type="ARBA" id="ARBA00004604"/>
    </source>
</evidence>
<comment type="subcellular location">
    <subcellularLocation>
        <location evidence="1">Nucleus</location>
        <location evidence="1">Nucleolus</location>
    </subcellularLocation>
</comment>
<dbReference type="GO" id="GO:0006364">
    <property type="term" value="P:rRNA processing"/>
    <property type="evidence" value="ECO:0007669"/>
    <property type="project" value="UniProtKB-KW"/>
</dbReference>
<evidence type="ECO:0000256" key="7">
    <source>
        <dbReference type="PROSITE-ProRule" id="PRU00221"/>
    </source>
</evidence>
<dbReference type="InterPro" id="IPR036322">
    <property type="entry name" value="WD40_repeat_dom_sf"/>
</dbReference>
<dbReference type="InterPro" id="IPR015943">
    <property type="entry name" value="WD40/YVTN_repeat-like_dom_sf"/>
</dbReference>